<dbReference type="Gene3D" id="2.70.98.40">
    <property type="entry name" value="Glycoside hydrolase, family 65, N-terminal domain"/>
    <property type="match status" value="1"/>
</dbReference>
<dbReference type="GO" id="GO:0004553">
    <property type="term" value="F:hydrolase activity, hydrolyzing O-glycosyl compounds"/>
    <property type="evidence" value="ECO:0007669"/>
    <property type="project" value="TreeGrafter"/>
</dbReference>
<evidence type="ECO:0000256" key="3">
    <source>
        <dbReference type="ARBA" id="ARBA00023295"/>
    </source>
</evidence>
<feature type="domain" description="Glycoside hydrolase family 65 central catalytic" evidence="7">
    <location>
        <begin position="338"/>
        <end position="690"/>
    </location>
</feature>
<dbReference type="AlphaFoldDB" id="A0A9W6PRM2"/>
<feature type="domain" description="Glycoside hydrolase family 65 C-terminal" evidence="8">
    <location>
        <begin position="700"/>
        <end position="761"/>
    </location>
</feature>
<dbReference type="GO" id="GO:0005975">
    <property type="term" value="P:carbohydrate metabolic process"/>
    <property type="evidence" value="ECO:0007669"/>
    <property type="project" value="InterPro"/>
</dbReference>
<evidence type="ECO:0000256" key="1">
    <source>
        <dbReference type="ARBA" id="ARBA00006768"/>
    </source>
</evidence>
<keyword evidence="2 10" id="KW-0378">Hydrolase</keyword>
<evidence type="ECO:0000256" key="4">
    <source>
        <dbReference type="PIRSR" id="PIRSR036289-50"/>
    </source>
</evidence>
<dbReference type="SUPFAM" id="SSF74650">
    <property type="entry name" value="Galactose mutarotase-like"/>
    <property type="match status" value="1"/>
</dbReference>
<dbReference type="SUPFAM" id="SSF48208">
    <property type="entry name" value="Six-hairpin glycosidases"/>
    <property type="match status" value="1"/>
</dbReference>
<comment type="caution">
    <text evidence="10">The sequence shown here is derived from an EMBL/GenBank/DDBJ whole genome shotgun (WGS) entry which is preliminary data.</text>
</comment>
<sequence length="815" mass="90364">MSDGRGGRHTAAVDPPVFTVEPWCVREPELRLDRLAQSESVFALSNGHVGLRGNLDEGDPHGLPGSYLNSFYELRPLPHAEAGYGYPESGQTVINVTNGKLIRLLVDDEPFDVRYGRLDFHERVLDMRAGTLTRQVEWTSPAGRSVRITSVRLVSLTQRAIAAICYDVEPVDGSVRVVAQSELVANESLPDLGRDPRTAAVLESPLVSEEHTTNHTKAVMVHRTRHSGLRMAAAMDHQIEGPEHMATDIESFPDVARLTVATRLEPGQRLRIVKYLAYGWSSRRTRPALHDQVVGALAAAKHTGWSGLLDEQRAYLDDFWCGADVEVDGDAEVQQAVRFGLFHILQAGARAERRMIPAKGLTGPGYDGHTFWDTETFVLPVLTYTHPPAAADALRWRHMTLGLARERADQLGLAGAAFPWRTIRGQECSGYWPAGTAAFHINADIADAVVRYVDATGDEEFEREVGLELLVETARLWRSLGHHDVEGVFRIDGVTGPDEYSAIVDNNVYTNLMAQRNLREAAAMAMRHPDLAERLGVSTEEAASWRDAAAAMMIPYDERLGVHPQSEGFTNHARWDFAATKPDHYPLLLNYPYFDLYRKQVVKQADLVLAMHLCGEAFTYEQKVRNFHYYEALTVRDSSLSAQTQAVIAAEVGQLDLAHDYLGETALMDLHDLARNTRDGLHIASMAGAWSGLVAGFGGMRASKGVLRFAPRLPGGISRLAFRMRYRGNRLKVTVTGESACYELLDGPGLRLYHYDQEFELADKPVELDVPHVPSSPRPSQPVGREPAPRRVDPHGRDRAPRGSQPNRGALSRSR</sequence>
<name>A0A9W6PRM2_9ACTN</name>
<protein>
    <submittedName>
        <fullName evidence="10">Glycosyl hydrolase</fullName>
    </submittedName>
</protein>
<feature type="binding site" evidence="5">
    <location>
        <begin position="372"/>
        <end position="373"/>
    </location>
    <ligand>
        <name>substrate</name>
    </ligand>
</feature>
<comment type="similarity">
    <text evidence="1">Belongs to the glycosyl hydrolase 65 family.</text>
</comment>
<evidence type="ECO:0000256" key="6">
    <source>
        <dbReference type="SAM" id="MobiDB-lite"/>
    </source>
</evidence>
<dbReference type="Pfam" id="PF03632">
    <property type="entry name" value="Glyco_hydro_65m"/>
    <property type="match status" value="1"/>
</dbReference>
<keyword evidence="11" id="KW-1185">Reference proteome</keyword>
<dbReference type="InterPro" id="IPR005195">
    <property type="entry name" value="Glyco_hydro_65_M"/>
</dbReference>
<dbReference type="PANTHER" id="PTHR11051">
    <property type="entry name" value="GLYCOSYL HYDROLASE-RELATED"/>
    <property type="match status" value="1"/>
</dbReference>
<evidence type="ECO:0000256" key="5">
    <source>
        <dbReference type="PIRSR" id="PIRSR036289-51"/>
    </source>
</evidence>
<feature type="binding site" evidence="5">
    <location>
        <begin position="603"/>
        <end position="604"/>
    </location>
    <ligand>
        <name>substrate</name>
    </ligand>
</feature>
<dbReference type="FunFam" id="2.70.98.40:FF:000001">
    <property type="entry name" value="Family 65 glycosyl hydrolase"/>
    <property type="match status" value="1"/>
</dbReference>
<dbReference type="InterPro" id="IPR017045">
    <property type="entry name" value="Malt_Pase/Glycosyl_Hdrlase"/>
</dbReference>
<dbReference type="Pfam" id="PF03636">
    <property type="entry name" value="Glyco_hydro_65N"/>
    <property type="match status" value="1"/>
</dbReference>
<dbReference type="GO" id="GO:0030246">
    <property type="term" value="F:carbohydrate binding"/>
    <property type="evidence" value="ECO:0007669"/>
    <property type="project" value="InterPro"/>
</dbReference>
<dbReference type="PIRSF" id="PIRSF036289">
    <property type="entry name" value="Glycosyl_hydrolase_malt_phosph"/>
    <property type="match status" value="1"/>
</dbReference>
<dbReference type="InterPro" id="IPR011013">
    <property type="entry name" value="Gal_mutarotase_sf_dom"/>
</dbReference>
<dbReference type="Pfam" id="PF03633">
    <property type="entry name" value="Glyco_hydro_65C"/>
    <property type="match status" value="1"/>
</dbReference>
<dbReference type="Proteomes" id="UP001165124">
    <property type="component" value="Unassembled WGS sequence"/>
</dbReference>
<dbReference type="InterPro" id="IPR012341">
    <property type="entry name" value="6hp_glycosidase-like_sf"/>
</dbReference>
<feature type="domain" description="Glycoside hydrolase family 65 N-terminal" evidence="9">
    <location>
        <begin position="27"/>
        <end position="281"/>
    </location>
</feature>
<gene>
    <name evidence="10" type="ORF">Arub01_15430</name>
</gene>
<dbReference type="InterPro" id="IPR037018">
    <property type="entry name" value="GH65_N"/>
</dbReference>
<dbReference type="InterPro" id="IPR005196">
    <property type="entry name" value="Glyco_hydro_65_N"/>
</dbReference>
<proteinExistence type="inferred from homology"/>
<dbReference type="InterPro" id="IPR005194">
    <property type="entry name" value="Glyco_hydro_65_C"/>
</dbReference>
<evidence type="ECO:0000259" key="9">
    <source>
        <dbReference type="Pfam" id="PF03636"/>
    </source>
</evidence>
<feature type="compositionally biased region" description="Basic and acidic residues" evidence="6">
    <location>
        <begin position="787"/>
        <end position="801"/>
    </location>
</feature>
<feature type="active site" description="Proton donor" evidence="4">
    <location>
        <position position="499"/>
    </location>
</feature>
<evidence type="ECO:0000259" key="7">
    <source>
        <dbReference type="Pfam" id="PF03632"/>
    </source>
</evidence>
<keyword evidence="3" id="KW-0326">Glycosidase</keyword>
<dbReference type="Gene3D" id="1.50.10.10">
    <property type="match status" value="1"/>
</dbReference>
<dbReference type="EMBL" id="BSRZ01000002">
    <property type="protein sequence ID" value="GLW63299.1"/>
    <property type="molecule type" value="Genomic_DNA"/>
</dbReference>
<dbReference type="InterPro" id="IPR008928">
    <property type="entry name" value="6-hairpin_glycosidase_sf"/>
</dbReference>
<dbReference type="PANTHER" id="PTHR11051:SF13">
    <property type="entry name" value="GLYCOSYL TRANSFERASE"/>
    <property type="match status" value="1"/>
</dbReference>
<accession>A0A9W6PRM2</accession>
<reference evidence="10" key="1">
    <citation type="submission" date="2023-02" db="EMBL/GenBank/DDBJ databases">
        <title>Actinomadura rubrobrunea NBRC 14622.</title>
        <authorList>
            <person name="Ichikawa N."/>
            <person name="Sato H."/>
            <person name="Tonouchi N."/>
        </authorList>
    </citation>
    <scope>NUCLEOTIDE SEQUENCE</scope>
    <source>
        <strain evidence="10">NBRC 14622</strain>
    </source>
</reference>
<dbReference type="Gene3D" id="2.60.420.10">
    <property type="entry name" value="Maltose phosphorylase, domain 3"/>
    <property type="match status" value="1"/>
</dbReference>
<evidence type="ECO:0000256" key="2">
    <source>
        <dbReference type="ARBA" id="ARBA00022801"/>
    </source>
</evidence>
<dbReference type="GO" id="GO:0016757">
    <property type="term" value="F:glycosyltransferase activity"/>
    <property type="evidence" value="ECO:0007669"/>
    <property type="project" value="UniProtKB-ARBA"/>
</dbReference>
<dbReference type="RefSeq" id="WP_227022997.1">
    <property type="nucleotide sequence ID" value="NZ_BSRZ01000002.1"/>
</dbReference>
<evidence type="ECO:0000313" key="10">
    <source>
        <dbReference type="EMBL" id="GLW63299.1"/>
    </source>
</evidence>
<organism evidence="10 11">
    <name type="scientific">Actinomadura rubrobrunea</name>
    <dbReference type="NCBI Taxonomy" id="115335"/>
    <lineage>
        <taxon>Bacteria</taxon>
        <taxon>Bacillati</taxon>
        <taxon>Actinomycetota</taxon>
        <taxon>Actinomycetes</taxon>
        <taxon>Streptosporangiales</taxon>
        <taxon>Thermomonosporaceae</taxon>
        <taxon>Actinomadura</taxon>
    </lineage>
</organism>
<feature type="region of interest" description="Disordered" evidence="6">
    <location>
        <begin position="768"/>
        <end position="815"/>
    </location>
</feature>
<evidence type="ECO:0000313" key="11">
    <source>
        <dbReference type="Proteomes" id="UP001165124"/>
    </source>
</evidence>
<dbReference type="FunFam" id="1.50.10.10:FF:000029">
    <property type="entry name" value="Family 65 glycosyl hydrolase"/>
    <property type="match status" value="1"/>
</dbReference>
<evidence type="ECO:0000259" key="8">
    <source>
        <dbReference type="Pfam" id="PF03633"/>
    </source>
</evidence>